<proteinExistence type="predicted"/>
<comment type="caution">
    <text evidence="1">The sequence shown here is derived from an EMBL/GenBank/DDBJ whole genome shotgun (WGS) entry which is preliminary data.</text>
</comment>
<protein>
    <submittedName>
        <fullName evidence="1">Uncharacterized protein</fullName>
    </submittedName>
</protein>
<dbReference type="Proteomes" id="UP001160130">
    <property type="component" value="Unassembled WGS sequence"/>
</dbReference>
<name>A0ABT6KTL2_9MYCO</name>
<evidence type="ECO:0000313" key="2">
    <source>
        <dbReference type="Proteomes" id="UP001160130"/>
    </source>
</evidence>
<keyword evidence="2" id="KW-1185">Reference proteome</keyword>
<sequence>MAGVESDVLVEFAERLSASDVVPSAVADQLDVLLAQDKLPKPEVLVALYAAESGDRLA</sequence>
<organism evidence="1 2">
    <name type="scientific">Mycolicibacterium frederiksbergense</name>
    <dbReference type="NCBI Taxonomy" id="117567"/>
    <lineage>
        <taxon>Bacteria</taxon>
        <taxon>Bacillati</taxon>
        <taxon>Actinomycetota</taxon>
        <taxon>Actinomycetes</taxon>
        <taxon>Mycobacteriales</taxon>
        <taxon>Mycobacteriaceae</taxon>
        <taxon>Mycolicibacterium</taxon>
    </lineage>
</organism>
<accession>A0ABT6KTL2</accession>
<dbReference type="EMBL" id="JARXVE010000001">
    <property type="protein sequence ID" value="MDH6194055.1"/>
    <property type="molecule type" value="Genomic_DNA"/>
</dbReference>
<gene>
    <name evidence="1" type="ORF">M2272_000676</name>
</gene>
<reference evidence="1 2" key="1">
    <citation type="submission" date="2023-04" db="EMBL/GenBank/DDBJ databases">
        <title>Forest soil microbial communities from Buena Vista Peninsula, Colon Province, Panama.</title>
        <authorList>
            <person name="Bouskill N."/>
        </authorList>
    </citation>
    <scope>NUCLEOTIDE SEQUENCE [LARGE SCALE GENOMIC DNA]</scope>
    <source>
        <strain evidence="1 2">AC80</strain>
    </source>
</reference>
<evidence type="ECO:0000313" key="1">
    <source>
        <dbReference type="EMBL" id="MDH6194055.1"/>
    </source>
</evidence>
<dbReference type="RefSeq" id="WP_280830706.1">
    <property type="nucleotide sequence ID" value="NZ_JARXVE010000001.1"/>
</dbReference>